<accession>A0A0E9X4P9</accession>
<reference evidence="1" key="1">
    <citation type="submission" date="2014-11" db="EMBL/GenBank/DDBJ databases">
        <authorList>
            <person name="Amaro Gonzalez C."/>
        </authorList>
    </citation>
    <scope>NUCLEOTIDE SEQUENCE</scope>
</reference>
<name>A0A0E9X4P9_ANGAN</name>
<reference evidence="1" key="2">
    <citation type="journal article" date="2015" name="Fish Shellfish Immunol.">
        <title>Early steps in the European eel (Anguilla anguilla)-Vibrio vulnificus interaction in the gills: Role of the RtxA13 toxin.</title>
        <authorList>
            <person name="Callol A."/>
            <person name="Pajuelo D."/>
            <person name="Ebbesson L."/>
            <person name="Teles M."/>
            <person name="MacKenzie S."/>
            <person name="Amaro C."/>
        </authorList>
    </citation>
    <scope>NUCLEOTIDE SEQUENCE</scope>
</reference>
<dbReference type="AlphaFoldDB" id="A0A0E9X4P9"/>
<proteinExistence type="predicted"/>
<protein>
    <submittedName>
        <fullName evidence="1">Uncharacterized protein</fullName>
    </submittedName>
</protein>
<evidence type="ECO:0000313" key="1">
    <source>
        <dbReference type="EMBL" id="JAH97426.1"/>
    </source>
</evidence>
<dbReference type="EMBL" id="GBXM01011151">
    <property type="protein sequence ID" value="JAH97426.1"/>
    <property type="molecule type" value="Transcribed_RNA"/>
</dbReference>
<organism evidence="1">
    <name type="scientific">Anguilla anguilla</name>
    <name type="common">European freshwater eel</name>
    <name type="synonym">Muraena anguilla</name>
    <dbReference type="NCBI Taxonomy" id="7936"/>
    <lineage>
        <taxon>Eukaryota</taxon>
        <taxon>Metazoa</taxon>
        <taxon>Chordata</taxon>
        <taxon>Craniata</taxon>
        <taxon>Vertebrata</taxon>
        <taxon>Euteleostomi</taxon>
        <taxon>Actinopterygii</taxon>
        <taxon>Neopterygii</taxon>
        <taxon>Teleostei</taxon>
        <taxon>Anguilliformes</taxon>
        <taxon>Anguillidae</taxon>
        <taxon>Anguilla</taxon>
    </lineage>
</organism>
<sequence length="101" mass="11254">MAYMTGRQENDRANLHTTDPSAVFQLDACIILLRWKSRQTQRDQAIKLQKVAEYVKVGMSCGIACASRFVKGFCSVPILCAAHTEQPVHGSAALWGNHFCR</sequence>